<dbReference type="RefSeq" id="XP_013438221.1">
    <property type="nucleotide sequence ID" value="XM_013582767.1"/>
</dbReference>
<sequence length="336" mass="37541">MEYVASTSEAQSAAAKTRLKKAWGLFNVPEEDFSAIELYLAKKVPLTIRIDIQGLLPHLMSDPFYRYGVLNMVCHPFSDSRVSMFGSAYLLLKDSLRARTTVATSKENLGFNIRRVGTLDNMWHIIETLSTHEVTRIHAVATGRRAKATVTPDLKYSEIQVHGMVDMRKDVAAIVVQRQDLQCTMRRSLIEDLSKLYLLPVLTCEELDESLGDRRWSTVKETKAKLTQTSGNVTRRSIKVIWKFSTAVQVTVVCVTEGGKAAKALRATRVWLQPVLSRVGGMEGMMGVTPGQWHAGVQSEIAFRHSPSFQETEAVCAAVEVDLWARLKTQDAEKVA</sequence>
<protein>
    <submittedName>
        <fullName evidence="1">Uncharacterized protein</fullName>
    </submittedName>
</protein>
<evidence type="ECO:0000313" key="1">
    <source>
        <dbReference type="EMBL" id="CDJ69755.1"/>
    </source>
</evidence>
<dbReference type="EMBL" id="HG725792">
    <property type="protein sequence ID" value="CDJ69755.1"/>
    <property type="molecule type" value="Genomic_DNA"/>
</dbReference>
<dbReference type="VEuPathDB" id="ToxoDB:ENH_00074050"/>
<proteinExistence type="predicted"/>
<gene>
    <name evidence="1" type="ORF">ENH_00074050</name>
</gene>
<reference evidence="1" key="1">
    <citation type="submission" date="2013-10" db="EMBL/GenBank/DDBJ databases">
        <title>Genomic analysis of the causative agents of coccidiosis in chickens.</title>
        <authorList>
            <person name="Reid A.J."/>
            <person name="Blake D."/>
            <person name="Billington K."/>
            <person name="Browne H."/>
            <person name="Dunn M."/>
            <person name="Hung S."/>
            <person name="Kawahara F."/>
            <person name="Miranda-Saavedra D."/>
            <person name="Mourier T."/>
            <person name="Nagra H."/>
            <person name="Otto T.D."/>
            <person name="Rawlings N."/>
            <person name="Sanchez A."/>
            <person name="Sanders M."/>
            <person name="Subramaniam C."/>
            <person name="Tay Y."/>
            <person name="Dear P."/>
            <person name="Doerig C."/>
            <person name="Gruber A."/>
            <person name="Parkinson J."/>
            <person name="Shirley M."/>
            <person name="Wan K.L."/>
            <person name="Berriman M."/>
            <person name="Tomley F."/>
            <person name="Pain A."/>
        </authorList>
    </citation>
    <scope>NUCLEOTIDE SEQUENCE [LARGE SCALE GENOMIC DNA]</scope>
    <source>
        <strain evidence="1">Houghton</strain>
    </source>
</reference>
<evidence type="ECO:0000313" key="2">
    <source>
        <dbReference type="Proteomes" id="UP000030754"/>
    </source>
</evidence>
<reference evidence="1" key="2">
    <citation type="submission" date="2013-10" db="EMBL/GenBank/DDBJ databases">
        <authorList>
            <person name="Aslett M."/>
        </authorList>
    </citation>
    <scope>NUCLEOTIDE SEQUENCE [LARGE SCALE GENOMIC DNA]</scope>
    <source>
        <strain evidence="1">Houghton</strain>
    </source>
</reference>
<dbReference type="Proteomes" id="UP000030754">
    <property type="component" value="Unassembled WGS sequence"/>
</dbReference>
<accession>U6N4W6</accession>
<keyword evidence="2" id="KW-1185">Reference proteome</keyword>
<name>U6N4W6_9EIME</name>
<dbReference type="OrthoDB" id="420861at2759"/>
<dbReference type="GeneID" id="25477535"/>
<organism evidence="1 2">
    <name type="scientific">Eimeria necatrix</name>
    <dbReference type="NCBI Taxonomy" id="51315"/>
    <lineage>
        <taxon>Eukaryota</taxon>
        <taxon>Sar</taxon>
        <taxon>Alveolata</taxon>
        <taxon>Apicomplexa</taxon>
        <taxon>Conoidasida</taxon>
        <taxon>Coccidia</taxon>
        <taxon>Eucoccidiorida</taxon>
        <taxon>Eimeriorina</taxon>
        <taxon>Eimeriidae</taxon>
        <taxon>Eimeria</taxon>
    </lineage>
</organism>
<dbReference type="AlphaFoldDB" id="U6N4W6"/>